<evidence type="ECO:0000256" key="3">
    <source>
        <dbReference type="ARBA" id="ARBA00023157"/>
    </source>
</evidence>
<evidence type="ECO:0000313" key="6">
    <source>
        <dbReference type="Proteomes" id="UP001386955"/>
    </source>
</evidence>
<dbReference type="AlphaFoldDB" id="A0AAN9SR20"/>
<dbReference type="GO" id="GO:0004867">
    <property type="term" value="F:serine-type endopeptidase inhibitor activity"/>
    <property type="evidence" value="ECO:0007669"/>
    <property type="project" value="UniProtKB-KW"/>
</dbReference>
<dbReference type="InterPro" id="IPR002160">
    <property type="entry name" value="Prot_inh_Kunz-lg"/>
</dbReference>
<gene>
    <name evidence="5" type="ORF">VNO78_12617</name>
</gene>
<accession>A0AAN9SR20</accession>
<evidence type="ECO:0000313" key="5">
    <source>
        <dbReference type="EMBL" id="KAK7401265.1"/>
    </source>
</evidence>
<evidence type="ECO:0000256" key="1">
    <source>
        <dbReference type="ARBA" id="ARBA00022690"/>
    </source>
</evidence>
<proteinExistence type="predicted"/>
<dbReference type="Proteomes" id="UP001386955">
    <property type="component" value="Unassembled WGS sequence"/>
</dbReference>
<dbReference type="Gene3D" id="2.80.10.50">
    <property type="match status" value="1"/>
</dbReference>
<feature type="chain" id="PRO_5042884627" evidence="4">
    <location>
        <begin position="23"/>
        <end position="168"/>
    </location>
</feature>
<reference evidence="5 6" key="1">
    <citation type="submission" date="2024-01" db="EMBL/GenBank/DDBJ databases">
        <title>The genomes of 5 underutilized Papilionoideae crops provide insights into root nodulation and disease resistanc.</title>
        <authorList>
            <person name="Jiang F."/>
        </authorList>
    </citation>
    <scope>NUCLEOTIDE SEQUENCE [LARGE SCALE GENOMIC DNA]</scope>
    <source>
        <strain evidence="5">DUOXIRENSHENG_FW03</strain>
        <tissue evidence="5">Leaves</tissue>
    </source>
</reference>
<dbReference type="InterPro" id="IPR011065">
    <property type="entry name" value="Kunitz_inhibitor_STI-like_sf"/>
</dbReference>
<evidence type="ECO:0000256" key="2">
    <source>
        <dbReference type="ARBA" id="ARBA00022900"/>
    </source>
</evidence>
<dbReference type="PANTHER" id="PTHR33107:SF21">
    <property type="entry name" value="KUNITZ FAMILY TRYPSIN AND PROTEASE INHIBITOR PROTEIN"/>
    <property type="match status" value="1"/>
</dbReference>
<keyword evidence="4" id="KW-0732">Signal</keyword>
<sequence>MKRAAVLLSLISLSLVLPVAFSGKVLNKQGKPISPVGRYHIKPYLSVFGGITLSFTPTGVASPVILTGTPLNIAFLSKRPCGSSSNWVVIADDFPQKWVGIGGPADHPGKQIIPRTFNIQVFDFSGYKLVFCPQSGLCSNVDVARDENGNRLVLRNGYGALKLLFADA</sequence>
<keyword evidence="2" id="KW-0722">Serine protease inhibitor</keyword>
<organism evidence="5 6">
    <name type="scientific">Psophocarpus tetragonolobus</name>
    <name type="common">Winged bean</name>
    <name type="synonym">Dolichos tetragonolobus</name>
    <dbReference type="NCBI Taxonomy" id="3891"/>
    <lineage>
        <taxon>Eukaryota</taxon>
        <taxon>Viridiplantae</taxon>
        <taxon>Streptophyta</taxon>
        <taxon>Embryophyta</taxon>
        <taxon>Tracheophyta</taxon>
        <taxon>Spermatophyta</taxon>
        <taxon>Magnoliopsida</taxon>
        <taxon>eudicotyledons</taxon>
        <taxon>Gunneridae</taxon>
        <taxon>Pentapetalae</taxon>
        <taxon>rosids</taxon>
        <taxon>fabids</taxon>
        <taxon>Fabales</taxon>
        <taxon>Fabaceae</taxon>
        <taxon>Papilionoideae</taxon>
        <taxon>50 kb inversion clade</taxon>
        <taxon>NPAAA clade</taxon>
        <taxon>indigoferoid/millettioid clade</taxon>
        <taxon>Phaseoleae</taxon>
        <taxon>Psophocarpus</taxon>
    </lineage>
</organism>
<comment type="caution">
    <text evidence="5">The sequence shown here is derived from an EMBL/GenBank/DDBJ whole genome shotgun (WGS) entry which is preliminary data.</text>
</comment>
<keyword evidence="3" id="KW-1015">Disulfide bond</keyword>
<dbReference type="SUPFAM" id="SSF50386">
    <property type="entry name" value="STI-like"/>
    <property type="match status" value="1"/>
</dbReference>
<dbReference type="EMBL" id="JAYMYS010000003">
    <property type="protein sequence ID" value="KAK7401265.1"/>
    <property type="molecule type" value="Genomic_DNA"/>
</dbReference>
<protein>
    <submittedName>
        <fullName evidence="5">Uncharacterized protein</fullName>
    </submittedName>
</protein>
<dbReference type="SMART" id="SM00452">
    <property type="entry name" value="STI"/>
    <property type="match status" value="1"/>
</dbReference>
<dbReference type="PANTHER" id="PTHR33107">
    <property type="entry name" value="KUNITZ TRYPSIN INHIBITOR 2"/>
    <property type="match status" value="1"/>
</dbReference>
<evidence type="ECO:0000256" key="4">
    <source>
        <dbReference type="SAM" id="SignalP"/>
    </source>
</evidence>
<feature type="signal peptide" evidence="4">
    <location>
        <begin position="1"/>
        <end position="22"/>
    </location>
</feature>
<keyword evidence="6" id="KW-1185">Reference proteome</keyword>
<dbReference type="Pfam" id="PF00197">
    <property type="entry name" value="Kunitz_legume"/>
    <property type="match status" value="1"/>
</dbReference>
<name>A0AAN9SR20_PSOTE</name>
<keyword evidence="1" id="KW-0646">Protease inhibitor</keyword>